<dbReference type="Gene3D" id="2.60.40.1210">
    <property type="entry name" value="Cellobiose dehydrogenase, cytochrome domain"/>
    <property type="match status" value="1"/>
</dbReference>
<evidence type="ECO:0000313" key="2">
    <source>
        <dbReference type="EMBL" id="KAF2677318.1"/>
    </source>
</evidence>
<dbReference type="InterPro" id="IPR053208">
    <property type="entry name" value="GMC_Oxidoreductase_CD"/>
</dbReference>
<name>A0A6G1IGV3_9PLEO</name>
<accession>A0A6G1IGV3</accession>
<sequence length="165" mass="17251">MPAGNGWAGISLQDSMEGPLLLTAWPNAATNGVVSSFRIASNEDDSPPVVNGAFSVVDIPTGTVVNDTHMTWTFLCKGCVGDAKVGFAAQDTAGSFGMGWALADRGVSDKGDPAAVLPFHNSGTLGSCPLSSRMGLPSWSWMVASSNSTNVLNRIRRVHSAVERR</sequence>
<dbReference type="PANTHER" id="PTHR47190">
    <property type="entry name" value="DEHYDROGENASE, PUTATIVE-RELATED"/>
    <property type="match status" value="1"/>
</dbReference>
<keyword evidence="3" id="KW-1185">Reference proteome</keyword>
<dbReference type="CDD" id="cd09630">
    <property type="entry name" value="CDH_like_cytochrome"/>
    <property type="match status" value="1"/>
</dbReference>
<dbReference type="InterPro" id="IPR015920">
    <property type="entry name" value="Cellobiose_DH-like_cyt"/>
</dbReference>
<organism evidence="2 3">
    <name type="scientific">Lentithecium fluviatile CBS 122367</name>
    <dbReference type="NCBI Taxonomy" id="1168545"/>
    <lineage>
        <taxon>Eukaryota</taxon>
        <taxon>Fungi</taxon>
        <taxon>Dikarya</taxon>
        <taxon>Ascomycota</taxon>
        <taxon>Pezizomycotina</taxon>
        <taxon>Dothideomycetes</taxon>
        <taxon>Pleosporomycetidae</taxon>
        <taxon>Pleosporales</taxon>
        <taxon>Massarineae</taxon>
        <taxon>Lentitheciaceae</taxon>
        <taxon>Lentithecium</taxon>
    </lineage>
</organism>
<protein>
    <submittedName>
        <fullName evidence="2">CBD9-like protein</fullName>
    </submittedName>
</protein>
<evidence type="ECO:0000259" key="1">
    <source>
        <dbReference type="Pfam" id="PF16010"/>
    </source>
</evidence>
<dbReference type="EMBL" id="MU005623">
    <property type="protein sequence ID" value="KAF2677318.1"/>
    <property type="molecule type" value="Genomic_DNA"/>
</dbReference>
<dbReference type="Proteomes" id="UP000799291">
    <property type="component" value="Unassembled WGS sequence"/>
</dbReference>
<gene>
    <name evidence="2" type="ORF">K458DRAFT_423991</name>
</gene>
<feature type="domain" description="Cellobiose dehydrogenase-like cytochrome" evidence="1">
    <location>
        <begin position="2"/>
        <end position="122"/>
    </location>
</feature>
<evidence type="ECO:0000313" key="3">
    <source>
        <dbReference type="Proteomes" id="UP000799291"/>
    </source>
</evidence>
<dbReference type="AlphaFoldDB" id="A0A6G1IGV3"/>
<dbReference type="SUPFAM" id="SSF49344">
    <property type="entry name" value="CBD9-like"/>
    <property type="match status" value="1"/>
</dbReference>
<reference evidence="2" key="1">
    <citation type="journal article" date="2020" name="Stud. Mycol.">
        <title>101 Dothideomycetes genomes: a test case for predicting lifestyles and emergence of pathogens.</title>
        <authorList>
            <person name="Haridas S."/>
            <person name="Albert R."/>
            <person name="Binder M."/>
            <person name="Bloem J."/>
            <person name="Labutti K."/>
            <person name="Salamov A."/>
            <person name="Andreopoulos B."/>
            <person name="Baker S."/>
            <person name="Barry K."/>
            <person name="Bills G."/>
            <person name="Bluhm B."/>
            <person name="Cannon C."/>
            <person name="Castanera R."/>
            <person name="Culley D."/>
            <person name="Daum C."/>
            <person name="Ezra D."/>
            <person name="Gonzalez J."/>
            <person name="Henrissat B."/>
            <person name="Kuo A."/>
            <person name="Liang C."/>
            <person name="Lipzen A."/>
            <person name="Lutzoni F."/>
            <person name="Magnuson J."/>
            <person name="Mondo S."/>
            <person name="Nolan M."/>
            <person name="Ohm R."/>
            <person name="Pangilinan J."/>
            <person name="Park H.-J."/>
            <person name="Ramirez L."/>
            <person name="Alfaro M."/>
            <person name="Sun H."/>
            <person name="Tritt A."/>
            <person name="Yoshinaga Y."/>
            <person name="Zwiers L.-H."/>
            <person name="Turgeon B."/>
            <person name="Goodwin S."/>
            <person name="Spatafora J."/>
            <person name="Crous P."/>
            <person name="Grigoriev I."/>
        </authorList>
    </citation>
    <scope>NUCLEOTIDE SEQUENCE</scope>
    <source>
        <strain evidence="2">CBS 122367</strain>
    </source>
</reference>
<dbReference type="PANTHER" id="PTHR47190:SF1">
    <property type="entry name" value="GLUCOSE-METHANOL-CHOLINE OXIDOREDUCTASE N-TERMINAL DOMAIN-CONTAINING PROTEIN"/>
    <property type="match status" value="1"/>
</dbReference>
<dbReference type="OrthoDB" id="413885at2759"/>
<proteinExistence type="predicted"/>
<dbReference type="Pfam" id="PF16010">
    <property type="entry name" value="CDH-cyt"/>
    <property type="match status" value="1"/>
</dbReference>